<evidence type="ECO:0000256" key="2">
    <source>
        <dbReference type="ARBA" id="ARBA00023254"/>
    </source>
</evidence>
<feature type="domain" description="MEIOB-like N-terminal" evidence="4">
    <location>
        <begin position="4"/>
        <end position="128"/>
    </location>
</feature>
<reference evidence="5 6" key="1">
    <citation type="submission" date="2016-03" db="EMBL/GenBank/DDBJ databases">
        <title>EvidentialGene: Evidence-directed Construction of Genes on Genomes.</title>
        <authorList>
            <person name="Gilbert D.G."/>
            <person name="Choi J.-H."/>
            <person name="Mockaitis K."/>
            <person name="Colbourne J."/>
            <person name="Pfrender M."/>
        </authorList>
    </citation>
    <scope>NUCLEOTIDE SEQUENCE [LARGE SCALE GENOMIC DNA]</scope>
    <source>
        <strain evidence="5 6">Xinb3</strain>
        <tissue evidence="5">Complete organism</tissue>
    </source>
</reference>
<dbReference type="InterPro" id="IPR052469">
    <property type="entry name" value="MEIOB"/>
</dbReference>
<dbReference type="Pfam" id="PF24903">
    <property type="entry name" value="OB_MEIOB_N"/>
    <property type="match status" value="1"/>
</dbReference>
<evidence type="ECO:0000259" key="4">
    <source>
        <dbReference type="Pfam" id="PF24903"/>
    </source>
</evidence>
<keyword evidence="1" id="KW-0238">DNA-binding</keyword>
<keyword evidence="2" id="KW-0469">Meiosis</keyword>
<gene>
    <name evidence="5" type="ORF">APZ42_028709</name>
</gene>
<comment type="caution">
    <text evidence="5">The sequence shown here is derived from an EMBL/GenBank/DDBJ whole genome shotgun (WGS) entry which is preliminary data.</text>
</comment>
<evidence type="ECO:0000313" key="5">
    <source>
        <dbReference type="EMBL" id="KZS07612.1"/>
    </source>
</evidence>
<dbReference type="STRING" id="35525.A0A0P5WSU2"/>
<evidence type="ECO:0000256" key="1">
    <source>
        <dbReference type="ARBA" id="ARBA00023125"/>
    </source>
</evidence>
<dbReference type="AlphaFoldDB" id="A0A0P5WSU2"/>
<name>A0A0P5WSU2_9CRUS</name>
<comment type="similarity">
    <text evidence="3">Belongs to the MEIOB family.</text>
</comment>
<proteinExistence type="inferred from homology"/>
<dbReference type="GO" id="GO:0003697">
    <property type="term" value="F:single-stranded DNA binding"/>
    <property type="evidence" value="ECO:0007669"/>
    <property type="project" value="TreeGrafter"/>
</dbReference>
<protein>
    <submittedName>
        <fullName evidence="5">Protein hold'em</fullName>
    </submittedName>
</protein>
<dbReference type="GO" id="GO:0008310">
    <property type="term" value="F:single-stranded DNA 3'-5' DNA exonuclease activity"/>
    <property type="evidence" value="ECO:0007669"/>
    <property type="project" value="TreeGrafter"/>
</dbReference>
<dbReference type="GO" id="GO:0000712">
    <property type="term" value="P:resolution of meiotic recombination intermediates"/>
    <property type="evidence" value="ECO:0007669"/>
    <property type="project" value="TreeGrafter"/>
</dbReference>
<evidence type="ECO:0000313" key="6">
    <source>
        <dbReference type="Proteomes" id="UP000076858"/>
    </source>
</evidence>
<dbReference type="InterPro" id="IPR056880">
    <property type="entry name" value="OB_MEIOB_N"/>
</dbReference>
<dbReference type="EMBL" id="LRGB01002451">
    <property type="protein sequence ID" value="KZS07612.1"/>
    <property type="molecule type" value="Genomic_DNA"/>
</dbReference>
<dbReference type="Gene3D" id="2.40.50.140">
    <property type="entry name" value="Nucleic acid-binding proteins"/>
    <property type="match status" value="2"/>
</dbReference>
<dbReference type="PANTHER" id="PTHR21166">
    <property type="entry name" value="CELL DIVISION CONTROL PROTEIN 24 OB DOMAIN-CONTAINING PROTEIN-RELATED"/>
    <property type="match status" value="1"/>
</dbReference>
<dbReference type="OrthoDB" id="9937820at2759"/>
<dbReference type="InterPro" id="IPR012340">
    <property type="entry name" value="NA-bd_OB-fold"/>
</dbReference>
<organism evidence="5 6">
    <name type="scientific">Daphnia magna</name>
    <dbReference type="NCBI Taxonomy" id="35525"/>
    <lineage>
        <taxon>Eukaryota</taxon>
        <taxon>Metazoa</taxon>
        <taxon>Ecdysozoa</taxon>
        <taxon>Arthropoda</taxon>
        <taxon>Crustacea</taxon>
        <taxon>Branchiopoda</taxon>
        <taxon>Diplostraca</taxon>
        <taxon>Cladocera</taxon>
        <taxon>Anomopoda</taxon>
        <taxon>Daphniidae</taxon>
        <taxon>Daphnia</taxon>
    </lineage>
</organism>
<dbReference type="Proteomes" id="UP000076858">
    <property type="component" value="Unassembled WGS sequence"/>
</dbReference>
<evidence type="ECO:0000256" key="3">
    <source>
        <dbReference type="ARBA" id="ARBA00038329"/>
    </source>
</evidence>
<keyword evidence="6" id="KW-1185">Reference proteome</keyword>
<dbReference type="PANTHER" id="PTHR21166:SF2">
    <property type="entry name" value="CELL DIVISION CONTROL PROTEIN 24 OB DOMAIN-CONTAINING PROTEIN-RELATED"/>
    <property type="match status" value="1"/>
</dbReference>
<sequence>MEDYLPISCLRPDSNFKFFVIGVIKAAERPKATPSKYATTAATKRYVFSFTICDEHGESINVSCWGTVDYVMPLSDLCFIGARVKISNPRVTVTEEKNLGYLPEVTSAYQLHLDAQNSSCLTTCDLSHDYSIADALEFAFHTPPPQKYSSKKVRIKDLMLDPGYCEGDFVNLVAVVVEVGPILDFKIKDRKACRQEVKFVDQSDKESYVNLVLWDSVSQVFTLEWKAGATVVQLTNVKLQVDKNTNRRFLCTTSRSILTMDPNTDEGHQLANYAMELDLQKLLNHFQQEKLPEQFFRNKAIKQANVAALGDFISRISPGGREQAVLHNVMIMTFNLERGISAKCSLCGKRSGYIDMDFQLTSICLNETCRNKEPRYQLYFDFSICIGDATGAMKRLRITGDFAVKILGQPEMFLSMSADERTELVNRFWFEYFEIGILIEHRHNGTKELNVIHLEPITFKMP</sequence>
<dbReference type="SUPFAM" id="SSF50249">
    <property type="entry name" value="Nucleic acid-binding proteins"/>
    <property type="match status" value="2"/>
</dbReference>
<accession>A0A0P5WSU2</accession>